<dbReference type="InterPro" id="IPR016181">
    <property type="entry name" value="Acyl_CoA_acyltransferase"/>
</dbReference>
<name>A0A6C1KC76_XANAU</name>
<dbReference type="GO" id="GO:0016747">
    <property type="term" value="F:acyltransferase activity, transferring groups other than amino-acyl groups"/>
    <property type="evidence" value="ECO:0007669"/>
    <property type="project" value="InterPro"/>
</dbReference>
<evidence type="ECO:0000256" key="1">
    <source>
        <dbReference type="ARBA" id="ARBA00022679"/>
    </source>
</evidence>
<dbReference type="InterPro" id="IPR050680">
    <property type="entry name" value="YpeA/RimI_acetyltransf"/>
</dbReference>
<comment type="caution">
    <text evidence="4">The sequence shown here is derived from an EMBL/GenBank/DDBJ whole genome shotgun (WGS) entry which is preliminary data.</text>
</comment>
<dbReference type="CDD" id="cd04301">
    <property type="entry name" value="NAT_SF"/>
    <property type="match status" value="1"/>
</dbReference>
<dbReference type="AlphaFoldDB" id="A0A6C1KC76"/>
<dbReference type="Proteomes" id="UP000305131">
    <property type="component" value="Unassembled WGS sequence"/>
</dbReference>
<evidence type="ECO:0000313" key="4">
    <source>
        <dbReference type="EMBL" id="TLX41865.1"/>
    </source>
</evidence>
<organism evidence="4 5">
    <name type="scientific">Xanthobacter autotrophicus</name>
    <dbReference type="NCBI Taxonomy" id="280"/>
    <lineage>
        <taxon>Bacteria</taxon>
        <taxon>Pseudomonadati</taxon>
        <taxon>Pseudomonadota</taxon>
        <taxon>Alphaproteobacteria</taxon>
        <taxon>Hyphomicrobiales</taxon>
        <taxon>Xanthobacteraceae</taxon>
        <taxon>Xanthobacter</taxon>
    </lineage>
</organism>
<feature type="domain" description="N-acetyltransferase" evidence="3">
    <location>
        <begin position="14"/>
        <end position="158"/>
    </location>
</feature>
<dbReference type="RefSeq" id="WP_138400730.1">
    <property type="nucleotide sequence ID" value="NZ_JBAFVI010000005.1"/>
</dbReference>
<dbReference type="OrthoDB" id="9804026at2"/>
<protein>
    <submittedName>
        <fullName evidence="4">GNAT family N-acetyltransferase</fullName>
    </submittedName>
</protein>
<dbReference type="InterPro" id="IPR000182">
    <property type="entry name" value="GNAT_dom"/>
</dbReference>
<evidence type="ECO:0000259" key="3">
    <source>
        <dbReference type="PROSITE" id="PS51186"/>
    </source>
</evidence>
<proteinExistence type="predicted"/>
<sequence>MIGLFERFFPPRPPLLRDAVAADVPHLAALHARAFARGWGTDEFERLLSDRAVRAHVATPGPRRPPMGFILSHVVPPEAEVLTVAVVTDRRRRGIGRALVSHHLARLAVEGVSTSFLEVEEGNLAARTLYERLGYREVGRRRGYYAGGADALLLRRDF</sequence>
<dbReference type="PROSITE" id="PS51186">
    <property type="entry name" value="GNAT"/>
    <property type="match status" value="1"/>
</dbReference>
<dbReference type="Gene3D" id="3.40.630.30">
    <property type="match status" value="1"/>
</dbReference>
<evidence type="ECO:0000313" key="5">
    <source>
        <dbReference type="Proteomes" id="UP000305131"/>
    </source>
</evidence>
<dbReference type="GeneID" id="95775214"/>
<gene>
    <name evidence="4" type="ORF">FBQ73_17315</name>
</gene>
<dbReference type="EMBL" id="VAUP01000035">
    <property type="protein sequence ID" value="TLX41865.1"/>
    <property type="molecule type" value="Genomic_DNA"/>
</dbReference>
<dbReference type="Pfam" id="PF00583">
    <property type="entry name" value="Acetyltransf_1"/>
    <property type="match status" value="1"/>
</dbReference>
<dbReference type="PANTHER" id="PTHR43420">
    <property type="entry name" value="ACETYLTRANSFERASE"/>
    <property type="match status" value="1"/>
</dbReference>
<reference evidence="4 5" key="1">
    <citation type="submission" date="2019-05" db="EMBL/GenBank/DDBJ databases">
        <authorList>
            <person name="Zhou X."/>
        </authorList>
    </citation>
    <scope>NUCLEOTIDE SEQUENCE [LARGE SCALE GENOMIC DNA]</scope>
    <source>
        <strain evidence="4 5">DSM 432</strain>
    </source>
</reference>
<dbReference type="PANTHER" id="PTHR43420:SF44">
    <property type="entry name" value="ACETYLTRANSFERASE YPEA"/>
    <property type="match status" value="1"/>
</dbReference>
<keyword evidence="2" id="KW-0012">Acyltransferase</keyword>
<dbReference type="SUPFAM" id="SSF55729">
    <property type="entry name" value="Acyl-CoA N-acyltransferases (Nat)"/>
    <property type="match status" value="1"/>
</dbReference>
<keyword evidence="1 4" id="KW-0808">Transferase</keyword>
<accession>A0A6C1KC76</accession>
<evidence type="ECO:0000256" key="2">
    <source>
        <dbReference type="ARBA" id="ARBA00023315"/>
    </source>
</evidence>